<evidence type="ECO:0000313" key="3">
    <source>
        <dbReference type="Proteomes" id="UP000240009"/>
    </source>
</evidence>
<evidence type="ECO:0000313" key="2">
    <source>
        <dbReference type="EMBL" id="PQO26140.1"/>
    </source>
</evidence>
<feature type="domain" description="DUF374" evidence="1">
    <location>
        <begin position="68"/>
        <end position="131"/>
    </location>
</feature>
<dbReference type="Pfam" id="PF04028">
    <property type="entry name" value="DUF374"/>
    <property type="match status" value="1"/>
</dbReference>
<dbReference type="CDD" id="cd07983">
    <property type="entry name" value="LPLAT_DUF374-like"/>
    <property type="match status" value="1"/>
</dbReference>
<proteinExistence type="predicted"/>
<accession>A0A2S8F1X6</accession>
<evidence type="ECO:0000259" key="1">
    <source>
        <dbReference type="Pfam" id="PF04028"/>
    </source>
</evidence>
<organism evidence="2 3">
    <name type="scientific">Blastopirellula marina</name>
    <dbReference type="NCBI Taxonomy" id="124"/>
    <lineage>
        <taxon>Bacteria</taxon>
        <taxon>Pseudomonadati</taxon>
        <taxon>Planctomycetota</taxon>
        <taxon>Planctomycetia</taxon>
        <taxon>Pirellulales</taxon>
        <taxon>Pirellulaceae</taxon>
        <taxon>Blastopirellula</taxon>
    </lineage>
</organism>
<dbReference type="RefSeq" id="WP_105357923.1">
    <property type="nucleotide sequence ID" value="NZ_PUIA01000069.1"/>
</dbReference>
<comment type="caution">
    <text evidence="2">The sequence shown here is derived from an EMBL/GenBank/DDBJ whole genome shotgun (WGS) entry which is preliminary data.</text>
</comment>
<dbReference type="OrthoDB" id="9810508at2"/>
<dbReference type="EMBL" id="PUIA01000069">
    <property type="protein sequence ID" value="PQO26140.1"/>
    <property type="molecule type" value="Genomic_DNA"/>
</dbReference>
<dbReference type="InterPro" id="IPR007172">
    <property type="entry name" value="DUF374"/>
</dbReference>
<gene>
    <name evidence="2" type="ORF">C5Y96_22090</name>
</gene>
<dbReference type="AlphaFoldDB" id="A0A2S8F1X6"/>
<name>A0A2S8F1X6_9BACT</name>
<sequence length="284" mass="32175">MRKTHPTWIARAGGAALVTMVKSMMSTLDVRAMYVQAQNDPANPFCPRRGIYIFWHEYILIPFALRGHCNLSMLLSRHRDAEWLAHAASIMGFGTVRGSSNWGSIAALKELIKVSRRQHLAITPDGPRGPRREMAQGPIYLASKLQMPIIPMGFGMDRPFRLGTWDKFAVPRPFTRARMIMGQAIEIPRKLSKEDVEFHRVEVERVLNHLTVAAEKWAESHLPGENEVSFFATSTPLDKQKETSAKGRFWLQAAQRDYLVAKPTERVVVEEQAEPTILPFRSAS</sequence>
<protein>
    <recommendedName>
        <fullName evidence="1">DUF374 domain-containing protein</fullName>
    </recommendedName>
</protein>
<reference evidence="2 3" key="1">
    <citation type="submission" date="2018-02" db="EMBL/GenBank/DDBJ databases">
        <title>Comparative genomes isolates from brazilian mangrove.</title>
        <authorList>
            <person name="Araujo J.E."/>
            <person name="Taketani R.G."/>
            <person name="Silva M.C.P."/>
            <person name="Loureco M.V."/>
            <person name="Andreote F.D."/>
        </authorList>
    </citation>
    <scope>NUCLEOTIDE SEQUENCE [LARGE SCALE GENOMIC DNA]</scope>
    <source>
        <strain evidence="2 3">HEX-2 MGV</strain>
    </source>
</reference>
<dbReference type="Proteomes" id="UP000240009">
    <property type="component" value="Unassembled WGS sequence"/>
</dbReference>